<dbReference type="InterPro" id="IPR009739">
    <property type="entry name" value="LprI-like_N"/>
</dbReference>
<evidence type="ECO:0000313" key="4">
    <source>
        <dbReference type="Proteomes" id="UP001595476"/>
    </source>
</evidence>
<dbReference type="Gene3D" id="1.20.1270.180">
    <property type="match status" value="1"/>
</dbReference>
<keyword evidence="4" id="KW-1185">Reference proteome</keyword>
<evidence type="ECO:0000259" key="2">
    <source>
        <dbReference type="Pfam" id="PF07007"/>
    </source>
</evidence>
<keyword evidence="1" id="KW-0732">Signal</keyword>
<dbReference type="Proteomes" id="UP001595476">
    <property type="component" value="Unassembled WGS sequence"/>
</dbReference>
<comment type="caution">
    <text evidence="3">The sequence shown here is derived from an EMBL/GenBank/DDBJ whole genome shotgun (WGS) entry which is preliminary data.</text>
</comment>
<organism evidence="3 4">
    <name type="scientific">Litoribrevibacter euphylliae</name>
    <dbReference type="NCBI Taxonomy" id="1834034"/>
    <lineage>
        <taxon>Bacteria</taxon>
        <taxon>Pseudomonadati</taxon>
        <taxon>Pseudomonadota</taxon>
        <taxon>Gammaproteobacteria</taxon>
        <taxon>Oceanospirillales</taxon>
        <taxon>Oceanospirillaceae</taxon>
        <taxon>Litoribrevibacter</taxon>
    </lineage>
</organism>
<dbReference type="Pfam" id="PF07007">
    <property type="entry name" value="LprI"/>
    <property type="match status" value="1"/>
</dbReference>
<dbReference type="EMBL" id="JBHRSZ010000002">
    <property type="protein sequence ID" value="MFC3150725.1"/>
    <property type="molecule type" value="Genomic_DNA"/>
</dbReference>
<gene>
    <name evidence="3" type="ORF">ACFOEK_06785</name>
</gene>
<protein>
    <submittedName>
        <fullName evidence="3">Lysozyme inhibitor LprI family protein</fullName>
    </submittedName>
</protein>
<reference evidence="4" key="1">
    <citation type="journal article" date="2019" name="Int. J. Syst. Evol. Microbiol.">
        <title>The Global Catalogue of Microorganisms (GCM) 10K type strain sequencing project: providing services to taxonomists for standard genome sequencing and annotation.</title>
        <authorList>
            <consortium name="The Broad Institute Genomics Platform"/>
            <consortium name="The Broad Institute Genome Sequencing Center for Infectious Disease"/>
            <person name="Wu L."/>
            <person name="Ma J."/>
        </authorList>
    </citation>
    <scope>NUCLEOTIDE SEQUENCE [LARGE SCALE GENOMIC DNA]</scope>
    <source>
        <strain evidence="4">KCTC 52438</strain>
    </source>
</reference>
<accession>A0ABV7HF32</accession>
<feature type="chain" id="PRO_5047106172" evidence="1">
    <location>
        <begin position="30"/>
        <end position="156"/>
    </location>
</feature>
<feature type="signal peptide" evidence="1">
    <location>
        <begin position="1"/>
        <end position="29"/>
    </location>
</feature>
<evidence type="ECO:0000313" key="3">
    <source>
        <dbReference type="EMBL" id="MFC3150725.1"/>
    </source>
</evidence>
<sequence>MLGLNIRTLPKLRIILLLFLCFFSFGSVAEETDPCADMPPECRYLLLYEATDTKLNQTYKAIMSKINSGGFDGYRVEKEYIKEGLIQSQRAWLKFRDSNCNAYYRVWSGGTSRNTDEMVCLSKMTEERSQYLDRLYLQEELMDLPAIPSGLKERFQ</sequence>
<proteinExistence type="predicted"/>
<name>A0ABV7HF32_9GAMM</name>
<dbReference type="RefSeq" id="WP_386718046.1">
    <property type="nucleotide sequence ID" value="NZ_JBHRSZ010000002.1"/>
</dbReference>
<evidence type="ECO:0000256" key="1">
    <source>
        <dbReference type="SAM" id="SignalP"/>
    </source>
</evidence>
<feature type="domain" description="Lysozyme inhibitor LprI-like N-terminal" evidence="2">
    <location>
        <begin position="48"/>
        <end position="132"/>
    </location>
</feature>